<evidence type="ECO:0000256" key="5">
    <source>
        <dbReference type="PROSITE-ProRule" id="PRU00703"/>
    </source>
</evidence>
<dbReference type="InterPro" id="IPR046348">
    <property type="entry name" value="SIS_dom_sf"/>
</dbReference>
<evidence type="ECO:0000256" key="4">
    <source>
        <dbReference type="PIRNR" id="PIRNR004692"/>
    </source>
</evidence>
<dbReference type="PROSITE" id="PS51464">
    <property type="entry name" value="SIS"/>
    <property type="match status" value="1"/>
</dbReference>
<dbReference type="EC" id="5.3.1.13" evidence="8"/>
<reference evidence="8 9" key="1">
    <citation type="submission" date="2023-07" db="EMBL/GenBank/DDBJ databases">
        <title>Genomic Encyclopedia of Type Strains, Phase IV (KMG-IV): sequencing the most valuable type-strain genomes for metagenomic binning, comparative biology and taxonomic classification.</title>
        <authorList>
            <person name="Goeker M."/>
        </authorList>
    </citation>
    <scope>NUCLEOTIDE SEQUENCE [LARGE SCALE GENOMIC DNA]</scope>
    <source>
        <strain evidence="8 9">DSM 19619</strain>
    </source>
</reference>
<keyword evidence="8" id="KW-0413">Isomerase</keyword>
<dbReference type="CDD" id="cd05014">
    <property type="entry name" value="SIS_Kpsf"/>
    <property type="match status" value="1"/>
</dbReference>
<proteinExistence type="inferred from homology"/>
<dbReference type="InterPro" id="IPR004800">
    <property type="entry name" value="KdsD/KpsF-type"/>
</dbReference>
<evidence type="ECO:0000313" key="8">
    <source>
        <dbReference type="EMBL" id="MDQ0468260.1"/>
    </source>
</evidence>
<evidence type="ECO:0000256" key="3">
    <source>
        <dbReference type="ARBA" id="ARBA00023122"/>
    </source>
</evidence>
<dbReference type="PANTHER" id="PTHR42745:SF1">
    <property type="entry name" value="ARABINOSE 5-PHOSPHATE ISOMERASE KDSD"/>
    <property type="match status" value="1"/>
</dbReference>
<keyword evidence="3 5" id="KW-0129">CBS domain</keyword>
<comment type="similarity">
    <text evidence="1 4">Belongs to the SIS family. GutQ/KpsF subfamily.</text>
</comment>
<name>A0ABU0J1X8_9HYPH</name>
<dbReference type="Pfam" id="PF01380">
    <property type="entry name" value="SIS"/>
    <property type="match status" value="1"/>
</dbReference>
<dbReference type="PROSITE" id="PS51371">
    <property type="entry name" value="CBS"/>
    <property type="match status" value="2"/>
</dbReference>
<dbReference type="Pfam" id="PF00571">
    <property type="entry name" value="CBS"/>
    <property type="match status" value="2"/>
</dbReference>
<protein>
    <submittedName>
        <fullName evidence="8">Arabinose-5-phosphate isomerase</fullName>
        <ecNumber evidence="8">5.3.1.13</ecNumber>
    </submittedName>
</protein>
<keyword evidence="2" id="KW-0677">Repeat</keyword>
<feature type="domain" description="CBS" evidence="6">
    <location>
        <begin position="211"/>
        <end position="270"/>
    </location>
</feature>
<evidence type="ECO:0000256" key="1">
    <source>
        <dbReference type="ARBA" id="ARBA00008165"/>
    </source>
</evidence>
<feature type="domain" description="SIS" evidence="7">
    <location>
        <begin position="43"/>
        <end position="186"/>
    </location>
</feature>
<evidence type="ECO:0000256" key="2">
    <source>
        <dbReference type="ARBA" id="ARBA00022737"/>
    </source>
</evidence>
<evidence type="ECO:0000259" key="6">
    <source>
        <dbReference type="PROSITE" id="PS51371"/>
    </source>
</evidence>
<sequence>MRRTKSLDPAVASALRSIETERRGLDVLVAALSNGLGDAFAACIARIQAARGRVIVTGMGKSGHVGRKIAATLASTGTPAFFVHPGEASHGDLGMITPDDVVMALSWSGETRELGDLIDYASRFGVTLIAVTCSPDSTLGRAADICLAMPRAEEACPHGLAPTTSALMQLALGDALAVALLEAHGFTASQFRVYHPGGKLGAALKFVRDVMHAGEGMPVVPVGSLMSEAMLVMSSKGLGCVGVIDGEGALLGIVTDGDLRRHMSNDLMARSVDVVMTRRPLTIRPDVLVGEALETMEARKVTALFVVDGLAPLGVVHLHDLLRIGLV</sequence>
<comment type="caution">
    <text evidence="8">The sequence shown here is derived from an EMBL/GenBank/DDBJ whole genome shotgun (WGS) entry which is preliminary data.</text>
</comment>
<dbReference type="RefSeq" id="WP_307269105.1">
    <property type="nucleotide sequence ID" value="NZ_JAUSVX010000001.1"/>
</dbReference>
<dbReference type="SUPFAM" id="SSF53697">
    <property type="entry name" value="SIS domain"/>
    <property type="match status" value="1"/>
</dbReference>
<dbReference type="InterPro" id="IPR001347">
    <property type="entry name" value="SIS_dom"/>
</dbReference>
<dbReference type="InterPro" id="IPR046342">
    <property type="entry name" value="CBS_dom_sf"/>
</dbReference>
<dbReference type="CDD" id="cd04604">
    <property type="entry name" value="CBS_pair_SIS_assoc"/>
    <property type="match status" value="1"/>
</dbReference>
<dbReference type="NCBIfam" id="TIGR00393">
    <property type="entry name" value="kpsF"/>
    <property type="match status" value="1"/>
</dbReference>
<dbReference type="Gene3D" id="3.40.50.10490">
    <property type="entry name" value="Glucose-6-phosphate isomerase like protein, domain 1"/>
    <property type="match status" value="1"/>
</dbReference>
<dbReference type="InterPro" id="IPR000644">
    <property type="entry name" value="CBS_dom"/>
</dbReference>
<dbReference type="PIRSF" id="PIRSF004692">
    <property type="entry name" value="KdsD_KpsF"/>
    <property type="match status" value="1"/>
</dbReference>
<keyword evidence="9" id="KW-1185">Reference proteome</keyword>
<evidence type="ECO:0000259" key="7">
    <source>
        <dbReference type="PROSITE" id="PS51464"/>
    </source>
</evidence>
<evidence type="ECO:0000313" key="9">
    <source>
        <dbReference type="Proteomes" id="UP001242480"/>
    </source>
</evidence>
<dbReference type="InterPro" id="IPR050986">
    <property type="entry name" value="GutQ/KpsF_isomerases"/>
</dbReference>
<dbReference type="GO" id="GO:0019146">
    <property type="term" value="F:arabinose-5-phosphate isomerase activity"/>
    <property type="evidence" value="ECO:0007669"/>
    <property type="project" value="UniProtKB-EC"/>
</dbReference>
<dbReference type="SMART" id="SM00116">
    <property type="entry name" value="CBS"/>
    <property type="match status" value="2"/>
</dbReference>
<organism evidence="8 9">
    <name type="scientific">Labrys wisconsinensis</name>
    <dbReference type="NCBI Taxonomy" id="425677"/>
    <lineage>
        <taxon>Bacteria</taxon>
        <taxon>Pseudomonadati</taxon>
        <taxon>Pseudomonadota</taxon>
        <taxon>Alphaproteobacteria</taxon>
        <taxon>Hyphomicrobiales</taxon>
        <taxon>Xanthobacteraceae</taxon>
        <taxon>Labrys</taxon>
    </lineage>
</organism>
<gene>
    <name evidence="8" type="ORF">QO011_001255</name>
</gene>
<dbReference type="Gene3D" id="3.10.580.10">
    <property type="entry name" value="CBS-domain"/>
    <property type="match status" value="1"/>
</dbReference>
<dbReference type="PANTHER" id="PTHR42745">
    <property type="match status" value="1"/>
</dbReference>
<dbReference type="Proteomes" id="UP001242480">
    <property type="component" value="Unassembled WGS sequence"/>
</dbReference>
<feature type="domain" description="CBS" evidence="6">
    <location>
        <begin position="276"/>
        <end position="327"/>
    </location>
</feature>
<dbReference type="InterPro" id="IPR035474">
    <property type="entry name" value="SIS_Kpsf"/>
</dbReference>
<dbReference type="EMBL" id="JAUSVX010000001">
    <property type="protein sequence ID" value="MDQ0468260.1"/>
    <property type="molecule type" value="Genomic_DNA"/>
</dbReference>
<accession>A0ABU0J1X8</accession>